<dbReference type="InterPro" id="IPR050237">
    <property type="entry name" value="ATP-dep_AMP-bd_enzyme"/>
</dbReference>
<evidence type="ECO:0000259" key="1">
    <source>
        <dbReference type="Pfam" id="PF00501"/>
    </source>
</evidence>
<comment type="caution">
    <text evidence="2">The sequence shown here is derived from an EMBL/GenBank/DDBJ whole genome shotgun (WGS) entry which is preliminary data.</text>
</comment>
<evidence type="ECO:0000313" key="3">
    <source>
        <dbReference type="Proteomes" id="UP001458880"/>
    </source>
</evidence>
<dbReference type="PANTHER" id="PTHR43767">
    <property type="entry name" value="LONG-CHAIN-FATTY-ACID--COA LIGASE"/>
    <property type="match status" value="1"/>
</dbReference>
<dbReference type="AlphaFoldDB" id="A0AAW1N2Y6"/>
<dbReference type="InterPro" id="IPR000873">
    <property type="entry name" value="AMP-dep_synth/lig_dom"/>
</dbReference>
<proteinExistence type="predicted"/>
<organism evidence="2 3">
    <name type="scientific">Popillia japonica</name>
    <name type="common">Japanese beetle</name>
    <dbReference type="NCBI Taxonomy" id="7064"/>
    <lineage>
        <taxon>Eukaryota</taxon>
        <taxon>Metazoa</taxon>
        <taxon>Ecdysozoa</taxon>
        <taxon>Arthropoda</taxon>
        <taxon>Hexapoda</taxon>
        <taxon>Insecta</taxon>
        <taxon>Pterygota</taxon>
        <taxon>Neoptera</taxon>
        <taxon>Endopterygota</taxon>
        <taxon>Coleoptera</taxon>
        <taxon>Polyphaga</taxon>
        <taxon>Scarabaeiformia</taxon>
        <taxon>Scarabaeidae</taxon>
        <taxon>Rutelinae</taxon>
        <taxon>Popillia</taxon>
    </lineage>
</organism>
<dbReference type="Proteomes" id="UP001458880">
    <property type="component" value="Unassembled WGS sequence"/>
</dbReference>
<dbReference type="InterPro" id="IPR042099">
    <property type="entry name" value="ANL_N_sf"/>
</dbReference>
<protein>
    <submittedName>
        <fullName evidence="2">AMP-binding enzyme</fullName>
    </submittedName>
</protein>
<dbReference type="Pfam" id="PF00501">
    <property type="entry name" value="AMP-binding"/>
    <property type="match status" value="1"/>
</dbReference>
<keyword evidence="3" id="KW-1185">Reference proteome</keyword>
<dbReference type="Gene3D" id="3.40.50.12780">
    <property type="entry name" value="N-terminal domain of ligase-like"/>
    <property type="match status" value="1"/>
</dbReference>
<dbReference type="PANTHER" id="PTHR43767:SF1">
    <property type="entry name" value="NONRIBOSOMAL PEPTIDE SYNTHASE PES1 (EUROFUNG)-RELATED"/>
    <property type="match status" value="1"/>
</dbReference>
<accession>A0AAW1N2Y6</accession>
<dbReference type="SUPFAM" id="SSF56801">
    <property type="entry name" value="Acetyl-CoA synthetase-like"/>
    <property type="match status" value="1"/>
</dbReference>
<name>A0AAW1N2Y6_POPJA</name>
<gene>
    <name evidence="2" type="ORF">QE152_g1346</name>
</gene>
<feature type="domain" description="AMP-dependent synthetase/ligase" evidence="1">
    <location>
        <begin position="41"/>
        <end position="159"/>
    </location>
</feature>
<dbReference type="EMBL" id="JASPKY010000008">
    <property type="protein sequence ID" value="KAK9754327.1"/>
    <property type="molecule type" value="Genomic_DNA"/>
</dbReference>
<sequence length="183" mass="20086">MTTNFLAEVEEPSQGDNIIRTKNTDIAPNPAGFGHELYIRMKEHGDSVSQVDAETGKSETFNEVLQRCIRVALHLKKRGVTPEDVVAPATGNHLNTAVAFVAPLFVGAKLACIDASTTPADVLSMVNLTKPKVILACKEYEEKLEAVIKDANSETELVIFGETERNTPFEDLLKPLSQDEEEF</sequence>
<reference evidence="2 3" key="1">
    <citation type="journal article" date="2024" name="BMC Genomics">
        <title>De novo assembly and annotation of Popillia japonica's genome with initial clues to its potential as an invasive pest.</title>
        <authorList>
            <person name="Cucini C."/>
            <person name="Boschi S."/>
            <person name="Funari R."/>
            <person name="Cardaioli E."/>
            <person name="Iannotti N."/>
            <person name="Marturano G."/>
            <person name="Paoli F."/>
            <person name="Bruttini M."/>
            <person name="Carapelli A."/>
            <person name="Frati F."/>
            <person name="Nardi F."/>
        </authorList>
    </citation>
    <scope>NUCLEOTIDE SEQUENCE [LARGE SCALE GENOMIC DNA]</scope>
    <source>
        <strain evidence="2">DMR45628</strain>
    </source>
</reference>
<evidence type="ECO:0000313" key="2">
    <source>
        <dbReference type="EMBL" id="KAK9754327.1"/>
    </source>
</evidence>